<evidence type="ECO:0000256" key="3">
    <source>
        <dbReference type="ARBA" id="ARBA00009466"/>
    </source>
</evidence>
<comment type="subcellular location">
    <subcellularLocation>
        <location evidence="2">Cytoplasm</location>
    </subcellularLocation>
    <subcellularLocation>
        <location evidence="1">Nucleus</location>
    </subcellularLocation>
</comment>
<evidence type="ECO:0000313" key="9">
    <source>
        <dbReference type="EMBL" id="EHB09162.1"/>
    </source>
</evidence>
<dbReference type="PANTHER" id="PTHR12596">
    <property type="entry name" value="EXPORTIN 4,7-RELATED"/>
    <property type="match status" value="1"/>
</dbReference>
<evidence type="ECO:0000256" key="7">
    <source>
        <dbReference type="ARBA" id="ARBA00023242"/>
    </source>
</evidence>
<reference evidence="9 10" key="1">
    <citation type="journal article" date="2011" name="Nature">
        <title>Genome sequencing reveals insights into physiology and longevity of the naked mole rat.</title>
        <authorList>
            <person name="Kim E.B."/>
            <person name="Fang X."/>
            <person name="Fushan A.A."/>
            <person name="Huang Z."/>
            <person name="Lobanov A.V."/>
            <person name="Han L."/>
            <person name="Marino S.M."/>
            <person name="Sun X."/>
            <person name="Turanov A.A."/>
            <person name="Yang P."/>
            <person name="Yim S.H."/>
            <person name="Zhao X."/>
            <person name="Kasaikina M.V."/>
            <person name="Stoletzki N."/>
            <person name="Peng C."/>
            <person name="Polak P."/>
            <person name="Xiong Z."/>
            <person name="Kiezun A."/>
            <person name="Zhu Y."/>
            <person name="Chen Y."/>
            <person name="Kryukov G.V."/>
            <person name="Zhang Q."/>
            <person name="Peshkin L."/>
            <person name="Yang L."/>
            <person name="Bronson R.T."/>
            <person name="Buffenstein R."/>
            <person name="Wang B."/>
            <person name="Han C."/>
            <person name="Li Q."/>
            <person name="Chen L."/>
            <person name="Zhao W."/>
            <person name="Sunyaev S.R."/>
            <person name="Park T.J."/>
            <person name="Zhang G."/>
            <person name="Wang J."/>
            <person name="Gladyshev V.N."/>
        </authorList>
    </citation>
    <scope>NUCLEOTIDE SEQUENCE [LARGE SCALE GENOMIC DNA]</scope>
</reference>
<keyword evidence="8" id="KW-0732">Signal</keyword>
<dbReference type="GO" id="GO:0005643">
    <property type="term" value="C:nuclear pore"/>
    <property type="evidence" value="ECO:0007669"/>
    <property type="project" value="TreeGrafter"/>
</dbReference>
<evidence type="ECO:0000256" key="1">
    <source>
        <dbReference type="ARBA" id="ARBA00004123"/>
    </source>
</evidence>
<proteinExistence type="inferred from homology"/>
<protein>
    <submittedName>
        <fullName evidence="9">Exportin-7</fullName>
    </submittedName>
</protein>
<evidence type="ECO:0000313" key="10">
    <source>
        <dbReference type="Proteomes" id="UP000006813"/>
    </source>
</evidence>
<dbReference type="Proteomes" id="UP000006813">
    <property type="component" value="Unassembled WGS sequence"/>
</dbReference>
<dbReference type="GO" id="GO:0005049">
    <property type="term" value="F:nuclear export signal receptor activity"/>
    <property type="evidence" value="ECO:0007669"/>
    <property type="project" value="InterPro"/>
</dbReference>
<evidence type="ECO:0000256" key="4">
    <source>
        <dbReference type="ARBA" id="ARBA00022448"/>
    </source>
</evidence>
<dbReference type="STRING" id="10181.G5BIQ1"/>
<accession>G5BIQ1</accession>
<dbReference type="GO" id="GO:0006611">
    <property type="term" value="P:protein export from nucleus"/>
    <property type="evidence" value="ECO:0007669"/>
    <property type="project" value="TreeGrafter"/>
</dbReference>
<keyword evidence="6" id="KW-0653">Protein transport</keyword>
<keyword evidence="5" id="KW-0963">Cytoplasm</keyword>
<dbReference type="InParanoid" id="G5BIQ1"/>
<evidence type="ECO:0000256" key="8">
    <source>
        <dbReference type="SAM" id="SignalP"/>
    </source>
</evidence>
<keyword evidence="7" id="KW-0539">Nucleus</keyword>
<evidence type="ECO:0000256" key="5">
    <source>
        <dbReference type="ARBA" id="ARBA00022490"/>
    </source>
</evidence>
<organism evidence="9 10">
    <name type="scientific">Heterocephalus glaber</name>
    <name type="common">Naked mole rat</name>
    <dbReference type="NCBI Taxonomy" id="10181"/>
    <lineage>
        <taxon>Eukaryota</taxon>
        <taxon>Metazoa</taxon>
        <taxon>Chordata</taxon>
        <taxon>Craniata</taxon>
        <taxon>Vertebrata</taxon>
        <taxon>Euteleostomi</taxon>
        <taxon>Mammalia</taxon>
        <taxon>Eutheria</taxon>
        <taxon>Euarchontoglires</taxon>
        <taxon>Glires</taxon>
        <taxon>Rodentia</taxon>
        <taxon>Hystricomorpha</taxon>
        <taxon>Bathyergidae</taxon>
        <taxon>Heterocephalus</taxon>
    </lineage>
</organism>
<dbReference type="InterPro" id="IPR044189">
    <property type="entry name" value="XPO4/7-like"/>
</dbReference>
<evidence type="ECO:0000256" key="6">
    <source>
        <dbReference type="ARBA" id="ARBA00022927"/>
    </source>
</evidence>
<dbReference type="GO" id="GO:0005737">
    <property type="term" value="C:cytoplasm"/>
    <property type="evidence" value="ECO:0007669"/>
    <property type="project" value="UniProtKB-SubCell"/>
</dbReference>
<sequence length="192" mass="21367">MCTLPVSSVPSSVFLCPLLSTLFLGSAKIQPPSVLTGRSVYYLLSLCQWLSASVPSVKATEPHMLETHTPHVTKAYITSRLESVHIILRDGLEDPPGEHRGVRKLVMLSVVQFVLNGHISESFSVVGVNNQNHLTDMWCRTTFYTALGHLLKVDLGEDEDQYEQFMLPLTLAFEAVVQMFSTNTFNEQEAAK</sequence>
<name>G5BIQ1_HETGA</name>
<dbReference type="AlphaFoldDB" id="G5BIQ1"/>
<feature type="chain" id="PRO_5003474460" evidence="8">
    <location>
        <begin position="30"/>
        <end position="192"/>
    </location>
</feature>
<dbReference type="EMBL" id="JH170532">
    <property type="protein sequence ID" value="EHB09162.1"/>
    <property type="molecule type" value="Genomic_DNA"/>
</dbReference>
<evidence type="ECO:0000256" key="2">
    <source>
        <dbReference type="ARBA" id="ARBA00004496"/>
    </source>
</evidence>
<gene>
    <name evidence="9" type="ORF">GW7_14945</name>
</gene>
<feature type="signal peptide" evidence="8">
    <location>
        <begin position="1"/>
        <end position="29"/>
    </location>
</feature>
<comment type="similarity">
    <text evidence="3">Belongs to the exportin family.</text>
</comment>
<dbReference type="PANTHER" id="PTHR12596:SF11">
    <property type="entry name" value="EXPORTIN-7"/>
    <property type="match status" value="1"/>
</dbReference>
<keyword evidence="4" id="KW-0813">Transport</keyword>